<sequence>MQPTIADIVSLPVVQAGLPQRVGGGNLDREVRWVHVSDLADLTNLLQGGEMVLTTGRPLAEDPVAYLERLAAVGAVGVIVELGGLELAEDVARTADRLDFPVIALHREIRFVELTEQVHRSIVADQYDELVFARHVHEVFTELAMRRANAQEIVDAAAEMIGSAVVLEDLTRQVLAFASVNEPAKRLLRDWERRSRLTPVESATTSVGPEGWLTAPVGAQGQEWGRLVVPSPGETGPRTRMPLERAAQALALHRMIEQNWTALEVQAQIGLVDDLRLGRIGDEAEATARAHALGLRPGLTYVPIAVRIVESSGVDQVLVQGRRTRALDAVRHAIRDVGRTALVAQRPSGRIDLILSMPPANTRADVLTETCLAIRTALSRVDGVVRSAIGVAPDSTRLLDAAGRLDESAHVADAALSMPDGDKAFHRSSDVRLRGLIAVVRSDARVQAFAETELRGLLEDRARHGDGLFDVLRGFLELGGNKAELAKRLGLARPTLYDRLARIERLLGVDLDDGESRTSLHTAMLVLDSRPGPTEEVAD</sequence>
<reference evidence="1" key="1">
    <citation type="submission" date="2022-10" db="EMBL/GenBank/DDBJ databases">
        <title>Rhodococcus ferula Z13 complete genome.</title>
        <authorList>
            <person name="Long X."/>
            <person name="Zang M."/>
        </authorList>
    </citation>
    <scope>NUCLEOTIDE SEQUENCE</scope>
    <source>
        <strain evidence="1">Z13</strain>
    </source>
</reference>
<proteinExistence type="predicted"/>
<name>A0ACD4DHJ6_9NOCA</name>
<evidence type="ECO:0000313" key="1">
    <source>
        <dbReference type="EMBL" id="UYP19544.1"/>
    </source>
</evidence>
<protein>
    <submittedName>
        <fullName evidence="1">PucR family transcriptional regulator</fullName>
    </submittedName>
</protein>
<accession>A0ACD4DHJ6</accession>
<dbReference type="EMBL" id="CP107551">
    <property type="protein sequence ID" value="UYP19544.1"/>
    <property type="molecule type" value="Genomic_DNA"/>
</dbReference>
<organism evidence="1 2">
    <name type="scientific">Rhodococcus sacchari</name>
    <dbReference type="NCBI Taxonomy" id="2962047"/>
    <lineage>
        <taxon>Bacteria</taxon>
        <taxon>Bacillati</taxon>
        <taxon>Actinomycetota</taxon>
        <taxon>Actinomycetes</taxon>
        <taxon>Mycobacteriales</taxon>
        <taxon>Nocardiaceae</taxon>
        <taxon>Rhodococcus</taxon>
    </lineage>
</organism>
<keyword evidence="2" id="KW-1185">Reference proteome</keyword>
<evidence type="ECO:0000313" key="2">
    <source>
        <dbReference type="Proteomes" id="UP001156484"/>
    </source>
</evidence>
<dbReference type="Proteomes" id="UP001156484">
    <property type="component" value="Chromosome"/>
</dbReference>
<gene>
    <name evidence="1" type="ORF">OED52_02960</name>
</gene>